<evidence type="ECO:0000256" key="1">
    <source>
        <dbReference type="SAM" id="MobiDB-lite"/>
    </source>
</evidence>
<sequence length="95" mass="9977">MTPPITPRAKPGFGESGSANSLNPVMPDKYPLASLPEASSDPPDRGRRPVPPGPPPWRDTPAASDQIGHSANTPAPVFEVPLVEVPRLKARPVLG</sequence>
<proteinExistence type="predicted"/>
<name>A0A9Q0I7K0_9TELE</name>
<dbReference type="AlphaFoldDB" id="A0A9Q0I7K0"/>
<feature type="compositionally biased region" description="Pro residues" evidence="1">
    <location>
        <begin position="49"/>
        <end position="58"/>
    </location>
</feature>
<comment type="caution">
    <text evidence="2">The sequence shown here is derived from an EMBL/GenBank/DDBJ whole genome shotgun (WGS) entry which is preliminary data.</text>
</comment>
<keyword evidence="3" id="KW-1185">Reference proteome</keyword>
<accession>A0A9Q0I7K0</accession>
<protein>
    <submittedName>
        <fullName evidence="2">Uncharacterized protein</fullName>
    </submittedName>
</protein>
<feature type="region of interest" description="Disordered" evidence="1">
    <location>
        <begin position="1"/>
        <end position="76"/>
    </location>
</feature>
<evidence type="ECO:0000313" key="3">
    <source>
        <dbReference type="Proteomes" id="UP001148018"/>
    </source>
</evidence>
<organism evidence="2 3">
    <name type="scientific">Muraenolepis orangiensis</name>
    <name type="common">Patagonian moray cod</name>
    <dbReference type="NCBI Taxonomy" id="630683"/>
    <lineage>
        <taxon>Eukaryota</taxon>
        <taxon>Metazoa</taxon>
        <taxon>Chordata</taxon>
        <taxon>Craniata</taxon>
        <taxon>Vertebrata</taxon>
        <taxon>Euteleostomi</taxon>
        <taxon>Actinopterygii</taxon>
        <taxon>Neopterygii</taxon>
        <taxon>Teleostei</taxon>
        <taxon>Neoteleostei</taxon>
        <taxon>Acanthomorphata</taxon>
        <taxon>Zeiogadaria</taxon>
        <taxon>Gadariae</taxon>
        <taxon>Gadiformes</taxon>
        <taxon>Muraenolepidoidei</taxon>
        <taxon>Muraenolepididae</taxon>
        <taxon>Muraenolepis</taxon>
    </lineage>
</organism>
<dbReference type="Proteomes" id="UP001148018">
    <property type="component" value="Unassembled WGS sequence"/>
</dbReference>
<dbReference type="EMBL" id="JANIIK010000117">
    <property type="protein sequence ID" value="KAJ3586526.1"/>
    <property type="molecule type" value="Genomic_DNA"/>
</dbReference>
<reference evidence="2" key="1">
    <citation type="submission" date="2022-07" db="EMBL/GenBank/DDBJ databases">
        <title>Chromosome-level genome of Muraenolepis orangiensis.</title>
        <authorList>
            <person name="Kim J."/>
        </authorList>
    </citation>
    <scope>NUCLEOTIDE SEQUENCE</scope>
    <source>
        <strain evidence="2">KU_S4_2022</strain>
        <tissue evidence="2">Muscle</tissue>
    </source>
</reference>
<evidence type="ECO:0000313" key="2">
    <source>
        <dbReference type="EMBL" id="KAJ3586526.1"/>
    </source>
</evidence>
<gene>
    <name evidence="2" type="ORF">NHX12_012923</name>
</gene>